<evidence type="ECO:0000313" key="1">
    <source>
        <dbReference type="EMBL" id="MDY7217993.1"/>
    </source>
</evidence>
<dbReference type="EMBL" id="JAXIVU010000001">
    <property type="protein sequence ID" value="MDY7217993.1"/>
    <property type="molecule type" value="Genomic_DNA"/>
</dbReference>
<protein>
    <recommendedName>
        <fullName evidence="3">DUF1641 domain-containing protein</fullName>
    </recommendedName>
</protein>
<keyword evidence="2" id="KW-1185">Reference proteome</keyword>
<gene>
    <name evidence="1" type="ORF">TOI97_00120</name>
</gene>
<evidence type="ECO:0000313" key="2">
    <source>
        <dbReference type="Proteomes" id="UP001294570"/>
    </source>
</evidence>
<organism evidence="1 2">
    <name type="scientific">Denitrificimonas halotolerans</name>
    <dbReference type="NCBI Taxonomy" id="3098930"/>
    <lineage>
        <taxon>Bacteria</taxon>
        <taxon>Pseudomonadati</taxon>
        <taxon>Pseudomonadota</taxon>
        <taxon>Gammaproteobacteria</taxon>
        <taxon>Pseudomonadales</taxon>
        <taxon>Pseudomonadaceae</taxon>
        <taxon>Denitrificimonas</taxon>
    </lineage>
</organism>
<proteinExistence type="predicted"/>
<reference evidence="1 2" key="1">
    <citation type="submission" date="2023-12" db="EMBL/GenBank/DDBJ databases">
        <title>Denitrificimonas halotolerans sp. nov.,a novel species isolated from landfill leachate.</title>
        <authorList>
            <person name="Wang S."/>
        </authorList>
    </citation>
    <scope>NUCLEOTIDE SEQUENCE [LARGE SCALE GENOMIC DNA]</scope>
    <source>
        <strain evidence="1 2">JX-1</strain>
    </source>
</reference>
<name>A0ABU5GQW0_9GAMM</name>
<evidence type="ECO:0008006" key="3">
    <source>
        <dbReference type="Google" id="ProtNLM"/>
    </source>
</evidence>
<sequence length="145" mass="15857">MTNQNSTKTMEQLLHSLPALQDEATVAGLADLLEKLAPILQGRRLHNIVDLLAAISDVIEMTDDAMLQKIMALYEDSIGGIWMLTNALRYASAQAAANSTPPTLWQSVRQFNQNEDARRGLDVVSNILAELGRQAAIKGQAMPED</sequence>
<dbReference type="RefSeq" id="WP_321552100.1">
    <property type="nucleotide sequence ID" value="NZ_JAXIVU010000001.1"/>
</dbReference>
<comment type="caution">
    <text evidence="1">The sequence shown here is derived from an EMBL/GenBank/DDBJ whole genome shotgun (WGS) entry which is preliminary data.</text>
</comment>
<dbReference type="Proteomes" id="UP001294570">
    <property type="component" value="Unassembled WGS sequence"/>
</dbReference>
<accession>A0ABU5GQW0</accession>